<reference evidence="2 3" key="1">
    <citation type="submission" date="2019-06" db="EMBL/GenBank/DDBJ databases">
        <title>Description of Kitasatospora acidophila sp. nov. isolated from pine grove soil, and reclassification of Streptomyces novaecaesareae to Kitasatospora novaeceasareae comb. nov.</title>
        <authorList>
            <person name="Kim M.J."/>
        </authorList>
    </citation>
    <scope>NUCLEOTIDE SEQUENCE [LARGE SCALE GENOMIC DNA]</scope>
    <source>
        <strain evidence="2 3">MMS16-CNU292</strain>
    </source>
</reference>
<evidence type="ECO:0000313" key="3">
    <source>
        <dbReference type="Proteomes" id="UP000319103"/>
    </source>
</evidence>
<evidence type="ECO:0000256" key="1">
    <source>
        <dbReference type="SAM" id="MobiDB-lite"/>
    </source>
</evidence>
<accession>A0A540W6P2</accession>
<name>A0A540W6P2_9ACTN</name>
<feature type="region of interest" description="Disordered" evidence="1">
    <location>
        <begin position="120"/>
        <end position="163"/>
    </location>
</feature>
<dbReference type="RefSeq" id="WP_141635239.1">
    <property type="nucleotide sequence ID" value="NZ_VIGB01000003.1"/>
</dbReference>
<dbReference type="OrthoDB" id="3867807at2"/>
<evidence type="ECO:0000313" key="2">
    <source>
        <dbReference type="EMBL" id="TQF04680.1"/>
    </source>
</evidence>
<comment type="caution">
    <text evidence="2">The sequence shown here is derived from an EMBL/GenBank/DDBJ whole genome shotgun (WGS) entry which is preliminary data.</text>
</comment>
<protein>
    <submittedName>
        <fullName evidence="2">Uncharacterized protein</fullName>
    </submittedName>
</protein>
<dbReference type="Proteomes" id="UP000319103">
    <property type="component" value="Unassembled WGS sequence"/>
</dbReference>
<gene>
    <name evidence="2" type="ORF">E6W39_23720</name>
</gene>
<proteinExistence type="predicted"/>
<feature type="compositionally biased region" description="Polar residues" evidence="1">
    <location>
        <begin position="151"/>
        <end position="163"/>
    </location>
</feature>
<sequence>MTPDQAVQKLKALLDDSMSDVKPPLKYWDAWPNSTEQDGGYATASQDRYIMTKVSKAKFGALLGLLERSWKAKGYHIARVNPNQPAMFADTPDGSSISLTVGAADNIAFEASVSPIPVIRGRDPFGTPTPQPTMSNGNPDMIPKYDDPFWSSDQPAPTPTSSR</sequence>
<dbReference type="AlphaFoldDB" id="A0A540W6P2"/>
<organism evidence="2 3">
    <name type="scientific">Kitasatospora acidiphila</name>
    <dbReference type="NCBI Taxonomy" id="2567942"/>
    <lineage>
        <taxon>Bacteria</taxon>
        <taxon>Bacillati</taxon>
        <taxon>Actinomycetota</taxon>
        <taxon>Actinomycetes</taxon>
        <taxon>Kitasatosporales</taxon>
        <taxon>Streptomycetaceae</taxon>
        <taxon>Kitasatospora</taxon>
    </lineage>
</organism>
<dbReference type="EMBL" id="VIGB01000003">
    <property type="protein sequence ID" value="TQF04680.1"/>
    <property type="molecule type" value="Genomic_DNA"/>
</dbReference>
<keyword evidence="3" id="KW-1185">Reference proteome</keyword>